<dbReference type="PANTHER" id="PTHR35126">
    <property type="entry name" value="SLR0598 PROTEIN"/>
    <property type="match status" value="1"/>
</dbReference>
<sequence length="230" mass="26230">MSDLTLIACFCCIGLLHAFVPPRPHLYSYRTTSIASATPCRSRSSLPLSPFDNLIGGLFGNDDEKEKKPEPNDFDSTIKDNVPVEDDEMSLSSFQKELTKRQQQVEEANPDPTEDEEEFNGYDLRDIIYTKYGECFDVQFQRVDSYGVRAVYLNIMPFRLGGKKFRHQTEYDYLCHLQATVEILVKYNQLDFVISQLMETDKKPRAGTSPLVAVPLRLDLTPEQVSKILG</sequence>
<organism evidence="3 4">
    <name type="scientific">Cyclotella atomus</name>
    <dbReference type="NCBI Taxonomy" id="382360"/>
    <lineage>
        <taxon>Eukaryota</taxon>
        <taxon>Sar</taxon>
        <taxon>Stramenopiles</taxon>
        <taxon>Ochrophyta</taxon>
        <taxon>Bacillariophyta</taxon>
        <taxon>Coscinodiscophyceae</taxon>
        <taxon>Thalassiosirophycidae</taxon>
        <taxon>Stephanodiscales</taxon>
        <taxon>Stephanodiscaceae</taxon>
        <taxon>Cyclotella</taxon>
    </lineage>
</organism>
<evidence type="ECO:0000256" key="2">
    <source>
        <dbReference type="SAM" id="SignalP"/>
    </source>
</evidence>
<dbReference type="Proteomes" id="UP001530400">
    <property type="component" value="Unassembled WGS sequence"/>
</dbReference>
<comment type="caution">
    <text evidence="3">The sequence shown here is derived from an EMBL/GenBank/DDBJ whole genome shotgun (WGS) entry which is preliminary data.</text>
</comment>
<dbReference type="Pfam" id="PF11267">
    <property type="entry name" value="DUF3067"/>
    <property type="match status" value="1"/>
</dbReference>
<dbReference type="AlphaFoldDB" id="A0ABD3NGS1"/>
<evidence type="ECO:0000313" key="4">
    <source>
        <dbReference type="Proteomes" id="UP001530400"/>
    </source>
</evidence>
<proteinExistence type="predicted"/>
<feature type="region of interest" description="Disordered" evidence="1">
    <location>
        <begin position="59"/>
        <end position="80"/>
    </location>
</feature>
<dbReference type="EMBL" id="JALLPJ020001169">
    <property type="protein sequence ID" value="KAL3775032.1"/>
    <property type="molecule type" value="Genomic_DNA"/>
</dbReference>
<dbReference type="PANTHER" id="PTHR35126:SF1">
    <property type="entry name" value="DUF3067 DOMAIN-CONTAINING PROTEIN"/>
    <property type="match status" value="1"/>
</dbReference>
<gene>
    <name evidence="3" type="ORF">ACHAWO_007217</name>
</gene>
<reference evidence="3 4" key="1">
    <citation type="submission" date="2024-10" db="EMBL/GenBank/DDBJ databases">
        <title>Updated reference genomes for cyclostephanoid diatoms.</title>
        <authorList>
            <person name="Roberts W.R."/>
            <person name="Alverson A.J."/>
        </authorList>
    </citation>
    <scope>NUCLEOTIDE SEQUENCE [LARGE SCALE GENOMIC DNA]</scope>
    <source>
        <strain evidence="3 4">AJA010-31</strain>
    </source>
</reference>
<feature type="signal peptide" evidence="2">
    <location>
        <begin position="1"/>
        <end position="18"/>
    </location>
</feature>
<protein>
    <submittedName>
        <fullName evidence="3">Uncharacterized protein</fullName>
    </submittedName>
</protein>
<evidence type="ECO:0000256" key="1">
    <source>
        <dbReference type="SAM" id="MobiDB-lite"/>
    </source>
</evidence>
<evidence type="ECO:0000313" key="3">
    <source>
        <dbReference type="EMBL" id="KAL3775032.1"/>
    </source>
</evidence>
<feature type="chain" id="PRO_5044786138" evidence="2">
    <location>
        <begin position="19"/>
        <end position="230"/>
    </location>
</feature>
<accession>A0ABD3NGS1</accession>
<keyword evidence="4" id="KW-1185">Reference proteome</keyword>
<name>A0ABD3NGS1_9STRA</name>
<dbReference type="InterPro" id="IPR021420">
    <property type="entry name" value="DUF3067"/>
</dbReference>
<keyword evidence="2" id="KW-0732">Signal</keyword>
<dbReference type="Gene3D" id="3.30.428.40">
    <property type="entry name" value="Protein of unknown function DUF3067"/>
    <property type="match status" value="1"/>
</dbReference>
<feature type="compositionally biased region" description="Basic and acidic residues" evidence="1">
    <location>
        <begin position="62"/>
        <end position="71"/>
    </location>
</feature>